<comment type="caution">
    <text evidence="2">The sequence shown here is derived from an EMBL/GenBank/DDBJ whole genome shotgun (WGS) entry which is preliminary data.</text>
</comment>
<evidence type="ECO:0000313" key="2">
    <source>
        <dbReference type="EMBL" id="MBF0598053.1"/>
    </source>
</evidence>
<reference evidence="2" key="1">
    <citation type="submission" date="2020-10" db="EMBL/GenBank/DDBJ databases">
        <authorList>
            <person name="Lu T."/>
            <person name="Wang Q."/>
            <person name="Han X."/>
        </authorList>
    </citation>
    <scope>NUCLEOTIDE SEQUENCE</scope>
    <source>
        <strain evidence="2">WQ 117</strain>
    </source>
</reference>
<proteinExistence type="predicted"/>
<keyword evidence="1" id="KW-1133">Transmembrane helix</keyword>
<sequence length="154" mass="17975">MKHLKAKHESYKVPADYFEKLEKSILVNSQSLEEGKGFTVPTDYFDSLKENILTENLSKSRNKSRNWWISVASIAASLLLIVGFNFILNSNDQNLNIEDNTISKKVDENIEDSIYQSLYKFYLVDDENKKSSNEYESLDDLEEYYNEKYTSVTR</sequence>
<dbReference type="Proteomes" id="UP000608754">
    <property type="component" value="Unassembled WGS sequence"/>
</dbReference>
<dbReference type="RefSeq" id="WP_194183599.1">
    <property type="nucleotide sequence ID" value="NZ_JADGIK010000008.1"/>
</dbReference>
<dbReference type="EMBL" id="JADGIK010000008">
    <property type="protein sequence ID" value="MBF0598053.1"/>
    <property type="molecule type" value="Genomic_DNA"/>
</dbReference>
<evidence type="ECO:0000313" key="3">
    <source>
        <dbReference type="Proteomes" id="UP000608754"/>
    </source>
</evidence>
<protein>
    <submittedName>
        <fullName evidence="2">Uncharacterized protein</fullName>
    </submittedName>
</protein>
<feature type="transmembrane region" description="Helical" evidence="1">
    <location>
        <begin position="67"/>
        <end position="88"/>
    </location>
</feature>
<dbReference type="AlphaFoldDB" id="A0A8J7FYK8"/>
<evidence type="ECO:0000256" key="1">
    <source>
        <dbReference type="SAM" id="Phobius"/>
    </source>
</evidence>
<gene>
    <name evidence="2" type="ORF">IM532_11490</name>
</gene>
<keyword evidence="3" id="KW-1185">Reference proteome</keyword>
<accession>A0A8J7FYK8</accession>
<name>A0A8J7FYK8_9FLAO</name>
<keyword evidence="1" id="KW-0472">Membrane</keyword>
<keyword evidence="1" id="KW-0812">Transmembrane</keyword>
<organism evidence="2 3">
    <name type="scientific">Faecalibacter rhinopitheci</name>
    <dbReference type="NCBI Taxonomy" id="2779678"/>
    <lineage>
        <taxon>Bacteria</taxon>
        <taxon>Pseudomonadati</taxon>
        <taxon>Bacteroidota</taxon>
        <taxon>Flavobacteriia</taxon>
        <taxon>Flavobacteriales</taxon>
        <taxon>Weeksellaceae</taxon>
        <taxon>Faecalibacter</taxon>
    </lineage>
</organism>